<dbReference type="PANTHER" id="PTHR46212">
    <property type="entry name" value="PEFLIN"/>
    <property type="match status" value="1"/>
</dbReference>
<dbReference type="PROSITE" id="PS50222">
    <property type="entry name" value="EF_HAND_2"/>
    <property type="match status" value="2"/>
</dbReference>
<reference evidence="8 9" key="1">
    <citation type="submission" date="2014-09" db="EMBL/GenBank/DDBJ databases">
        <authorList>
            <person name="Magalhaes I.L.F."/>
            <person name="Oliveira U."/>
            <person name="Santos F.R."/>
            <person name="Vidigal T.H.D.A."/>
            <person name="Brescovit A.D."/>
            <person name="Santos A.J."/>
        </authorList>
    </citation>
    <scope>NUCLEOTIDE SEQUENCE [LARGE SCALE GENOMIC DNA]</scope>
</reference>
<sequence>MSQQYSYGGGGGYGAPPQGGGGGGGYGAPPPHQGGYGGQQQQGYGAPPPQQQYGGGAQGGRPGGGYPPAGSGYPPQRAQVYNRHTGPPPGADPQLWGWFTSCDRDGSGQIDARELSAALVNGDWSPFQESTVKMLMNLFDVDRSGHISFAEFAGLWKYIQDWQGVFRHFDADRSGSIDSAELSRALTQFGYNLSPGLLHLVTSKYIQLDSPKQGALPSRPGANAGINFDGFCRACVGIKSATESFQKFDTQRNGTATLHYEDFMRILLSAP</sequence>
<feature type="compositionally biased region" description="Gly residues" evidence="6">
    <location>
        <begin position="53"/>
        <end position="67"/>
    </location>
</feature>
<dbReference type="EMBL" id="CCYA01000270">
    <property type="protein sequence ID" value="CEH18443.1"/>
    <property type="molecule type" value="Genomic_DNA"/>
</dbReference>
<dbReference type="SMART" id="SM00054">
    <property type="entry name" value="EFh"/>
    <property type="match status" value="3"/>
</dbReference>
<dbReference type="InterPro" id="IPR018247">
    <property type="entry name" value="EF_Hand_1_Ca_BS"/>
</dbReference>
<dbReference type="PROSITE" id="PS00018">
    <property type="entry name" value="EF_HAND_1"/>
    <property type="match status" value="2"/>
</dbReference>
<protein>
    <submittedName>
        <fullName evidence="8">Ca2-binding protein, EF-Hand protein superfamily</fullName>
    </submittedName>
</protein>
<dbReference type="InterPro" id="IPR011992">
    <property type="entry name" value="EF-hand-dom_pair"/>
</dbReference>
<dbReference type="Pfam" id="PF13499">
    <property type="entry name" value="EF-hand_7"/>
    <property type="match status" value="1"/>
</dbReference>
<dbReference type="STRING" id="401625.A0A0P1BQ72"/>
<evidence type="ECO:0000256" key="5">
    <source>
        <dbReference type="ARBA" id="ARBA00022837"/>
    </source>
</evidence>
<feature type="compositionally biased region" description="Gly residues" evidence="6">
    <location>
        <begin position="7"/>
        <end position="27"/>
    </location>
</feature>
<feature type="region of interest" description="Disordered" evidence="6">
    <location>
        <begin position="1"/>
        <end position="95"/>
    </location>
</feature>
<keyword evidence="3" id="KW-0479">Metal-binding</keyword>
<comment type="subcellular location">
    <subcellularLocation>
        <location evidence="1">Cytoplasm</location>
    </subcellularLocation>
</comment>
<evidence type="ECO:0000313" key="9">
    <source>
        <dbReference type="Proteomes" id="UP000054845"/>
    </source>
</evidence>
<dbReference type="PANTHER" id="PTHR46212:SF3">
    <property type="entry name" value="GH27120P"/>
    <property type="match status" value="1"/>
</dbReference>
<name>A0A0P1BQ72_9BASI</name>
<evidence type="ECO:0000256" key="1">
    <source>
        <dbReference type="ARBA" id="ARBA00004496"/>
    </source>
</evidence>
<evidence type="ECO:0000259" key="7">
    <source>
        <dbReference type="PROSITE" id="PS50222"/>
    </source>
</evidence>
<keyword evidence="5" id="KW-0106">Calcium</keyword>
<feature type="domain" description="EF-hand" evidence="7">
    <location>
        <begin position="90"/>
        <end position="125"/>
    </location>
</feature>
<dbReference type="AlphaFoldDB" id="A0A0P1BQ72"/>
<evidence type="ECO:0000256" key="3">
    <source>
        <dbReference type="ARBA" id="ARBA00022723"/>
    </source>
</evidence>
<dbReference type="Gene3D" id="1.10.238.10">
    <property type="entry name" value="EF-hand"/>
    <property type="match status" value="1"/>
</dbReference>
<dbReference type="InterPro" id="IPR051426">
    <property type="entry name" value="Peflin/Sorcin_CaBP"/>
</dbReference>
<evidence type="ECO:0000256" key="2">
    <source>
        <dbReference type="ARBA" id="ARBA00022490"/>
    </source>
</evidence>
<dbReference type="SUPFAM" id="SSF47473">
    <property type="entry name" value="EF-hand"/>
    <property type="match status" value="1"/>
</dbReference>
<accession>A0A0P1BQ72</accession>
<dbReference type="Pfam" id="PF13405">
    <property type="entry name" value="EF-hand_6"/>
    <property type="match status" value="1"/>
</dbReference>
<evidence type="ECO:0000256" key="6">
    <source>
        <dbReference type="SAM" id="MobiDB-lite"/>
    </source>
</evidence>
<keyword evidence="2" id="KW-0963">Cytoplasm</keyword>
<keyword evidence="9" id="KW-1185">Reference proteome</keyword>
<proteinExistence type="predicted"/>
<evidence type="ECO:0000256" key="4">
    <source>
        <dbReference type="ARBA" id="ARBA00022737"/>
    </source>
</evidence>
<dbReference type="GO" id="GO:0048306">
    <property type="term" value="F:calcium-dependent protein binding"/>
    <property type="evidence" value="ECO:0007669"/>
    <property type="project" value="UniProtKB-ARBA"/>
</dbReference>
<organism evidence="8 9">
    <name type="scientific">Ceraceosorus bombacis</name>
    <dbReference type="NCBI Taxonomy" id="401625"/>
    <lineage>
        <taxon>Eukaryota</taxon>
        <taxon>Fungi</taxon>
        <taxon>Dikarya</taxon>
        <taxon>Basidiomycota</taxon>
        <taxon>Ustilaginomycotina</taxon>
        <taxon>Exobasidiomycetes</taxon>
        <taxon>Ceraceosorales</taxon>
        <taxon>Ceraceosoraceae</taxon>
        <taxon>Ceraceosorus</taxon>
    </lineage>
</organism>
<dbReference type="InterPro" id="IPR002048">
    <property type="entry name" value="EF_hand_dom"/>
</dbReference>
<feature type="domain" description="EF-hand" evidence="7">
    <location>
        <begin position="157"/>
        <end position="192"/>
    </location>
</feature>
<evidence type="ECO:0000313" key="8">
    <source>
        <dbReference type="EMBL" id="CEH18443.1"/>
    </source>
</evidence>
<dbReference type="Proteomes" id="UP000054845">
    <property type="component" value="Unassembled WGS sequence"/>
</dbReference>
<dbReference type="GO" id="GO:0005737">
    <property type="term" value="C:cytoplasm"/>
    <property type="evidence" value="ECO:0007669"/>
    <property type="project" value="UniProtKB-SubCell"/>
</dbReference>
<dbReference type="GO" id="GO:0005509">
    <property type="term" value="F:calcium ion binding"/>
    <property type="evidence" value="ECO:0007669"/>
    <property type="project" value="InterPro"/>
</dbReference>
<dbReference type="CDD" id="cd16180">
    <property type="entry name" value="EFh_PEF_Group_I"/>
    <property type="match status" value="1"/>
</dbReference>
<dbReference type="OrthoDB" id="186625at2759"/>
<keyword evidence="4" id="KW-0677">Repeat</keyword>